<evidence type="ECO:0000256" key="7">
    <source>
        <dbReference type="SAM" id="MobiDB-lite"/>
    </source>
</evidence>
<feature type="compositionally biased region" description="Basic and acidic residues" evidence="7">
    <location>
        <begin position="868"/>
        <end position="877"/>
    </location>
</feature>
<evidence type="ECO:0000259" key="9">
    <source>
        <dbReference type="PROSITE" id="PS51054"/>
    </source>
</evidence>
<feature type="compositionally biased region" description="Polar residues" evidence="7">
    <location>
        <begin position="411"/>
        <end position="430"/>
    </location>
</feature>
<evidence type="ECO:0000313" key="12">
    <source>
        <dbReference type="Proteomes" id="UP001558613"/>
    </source>
</evidence>
<evidence type="ECO:0000259" key="8">
    <source>
        <dbReference type="PROSITE" id="PS50888"/>
    </source>
</evidence>
<evidence type="ECO:0000256" key="3">
    <source>
        <dbReference type="ARBA" id="ARBA00022679"/>
    </source>
</evidence>
<feature type="domain" description="BHLH" evidence="8">
    <location>
        <begin position="12"/>
        <end position="69"/>
    </location>
</feature>
<dbReference type="SUPFAM" id="SSF53335">
    <property type="entry name" value="S-adenosyl-L-methionine-dependent methyltransferases"/>
    <property type="match status" value="1"/>
</dbReference>
<feature type="compositionally biased region" description="Basic and acidic residues" evidence="7">
    <location>
        <begin position="808"/>
        <end position="859"/>
    </location>
</feature>
<feature type="compositionally biased region" description="Polar residues" evidence="7">
    <location>
        <begin position="387"/>
        <end position="403"/>
    </location>
</feature>
<proteinExistence type="inferred from homology"/>
<dbReference type="InterPro" id="IPR029063">
    <property type="entry name" value="SAM-dependent_MTases_sf"/>
</dbReference>
<comment type="similarity">
    <text evidence="1 6">Belongs to the methyltransferase superfamily.</text>
</comment>
<dbReference type="SUPFAM" id="SSF47459">
    <property type="entry name" value="HLH, helix-loop-helix DNA-binding domain"/>
    <property type="match status" value="1"/>
</dbReference>
<feature type="compositionally biased region" description="Polar residues" evidence="7">
    <location>
        <begin position="612"/>
        <end position="629"/>
    </location>
</feature>
<dbReference type="InterPro" id="IPR041698">
    <property type="entry name" value="Methyltransf_25"/>
</dbReference>
<dbReference type="PANTHER" id="PTHR12315">
    <property type="entry name" value="BICOID-INTERACTING PROTEIN RELATED"/>
    <property type="match status" value="1"/>
</dbReference>
<evidence type="ECO:0000256" key="4">
    <source>
        <dbReference type="ARBA" id="ARBA00022691"/>
    </source>
</evidence>
<dbReference type="InterPro" id="IPR010675">
    <property type="entry name" value="Bin3_C"/>
</dbReference>
<reference evidence="11 12" key="1">
    <citation type="submission" date="2023-09" db="EMBL/GenBank/DDBJ databases">
        <authorList>
            <person name="Wang M."/>
        </authorList>
    </citation>
    <scope>NUCLEOTIDE SEQUENCE [LARGE SCALE GENOMIC DNA]</scope>
    <source>
        <strain evidence="11">GT-2023</strain>
        <tissue evidence="11">Liver</tissue>
    </source>
</reference>
<feature type="region of interest" description="Disordered" evidence="7">
    <location>
        <begin position="802"/>
        <end position="890"/>
    </location>
</feature>
<dbReference type="Proteomes" id="UP001558613">
    <property type="component" value="Unassembled WGS sequence"/>
</dbReference>
<dbReference type="PROSITE" id="PS51054">
    <property type="entry name" value="ORANGE"/>
    <property type="match status" value="1"/>
</dbReference>
<dbReference type="Gene3D" id="3.40.50.150">
    <property type="entry name" value="Vaccinia Virus protein VP39"/>
    <property type="match status" value="1"/>
</dbReference>
<dbReference type="PANTHER" id="PTHR12315:SF0">
    <property type="entry name" value="7SK SNRNA METHYLPHOSPHATE CAPPING ENZYME"/>
    <property type="match status" value="1"/>
</dbReference>
<gene>
    <name evidence="11" type="ORF">QQF64_027053</name>
</gene>
<dbReference type="InterPro" id="IPR032644">
    <property type="entry name" value="HES-7_bHLH-O"/>
</dbReference>
<protein>
    <recommendedName>
        <fullName evidence="6">RNA methyltransferase</fullName>
        <ecNumber evidence="6">2.1.1.-</ecNumber>
    </recommendedName>
</protein>
<keyword evidence="2 6" id="KW-0489">Methyltransferase</keyword>
<dbReference type="PROSITE" id="PS50888">
    <property type="entry name" value="BHLH"/>
    <property type="match status" value="1"/>
</dbReference>
<feature type="region of interest" description="Disordered" evidence="7">
    <location>
        <begin position="72"/>
        <end position="94"/>
    </location>
</feature>
<evidence type="ECO:0000259" key="10">
    <source>
        <dbReference type="PROSITE" id="PS51515"/>
    </source>
</evidence>
<dbReference type="InterPro" id="IPR036638">
    <property type="entry name" value="HLH_DNA-bd_sf"/>
</dbReference>
<feature type="region of interest" description="Disordered" evidence="7">
    <location>
        <begin position="523"/>
        <end position="555"/>
    </location>
</feature>
<feature type="domain" description="Bin3-type SAM" evidence="10">
    <location>
        <begin position="738"/>
        <end position="1070"/>
    </location>
</feature>
<sequence length="1073" mass="118264">MVTTKMESRRPTKRILKPVIEKKRRDRINQRLDELRTLLLDNTLDSRLQNPKLEKAEILELTVEYIRTKATAVRDSQGDSNKDTDPHDAKAPTLLSRRPQVPFASVPEPINLQTQMPANPLYKAGFKECISRLASFVECVEPSQRDSFVQGLCHHLDSYSNTLSQSRVSSQAAHHPWIPNAELTCRTDVPAIGHMRANAEPFSYTSSLYPQSFMLHPTGQAMTHPYLSPPYSLSPPPSPCYSSSSPPFSSSPTYLSVPCHFPFPPTISPLSSDSSSSSSSSSLSLSTPAVPVVPGPHLQVSVGSPTPVRPTGSAPSCQPRTLRRALFQNQPQCVWRPCVEEAGTLTLKIHVSSSHSELTRNDTSALHLSGKTTVINLSKEAGEEAGSETSLEQSATTENNAPSESGLAGVDSSTQIESENGTQQPKPQQKINKRRSTMSAGFKHPAYGKRRRRANSESESVLPTNFLLGGNIFDPLNLNSLLDEEVNRALNAETPKSSPLPAKSRDPVEILIPRDITDPLNLNCPSAGDSSLLVSPLKSGGGRRRHRNKHHGASTGKVLGEGMVAQIDLPESNGCAAVQDEGTTTTTTLSLTHSHPSAVVNTLVPEDQTLSDSTLEAQGSNKPNLNTNGDEMKEKTIDTSSAPPSSRQRKRRRAGSRLESADGSDGMRNWGQRSGRQFQSSHIPGSGSRSGAAERPQQPNLWRSQSNSNLHQQQTKKKFQYGNYNKYYGYRNPGLSEDPRIRVMNPEWFRGKEVLDLGCNTGHLTLSIAKNWRPARIVGLDIDAGLIHAARQNIRHYLSEVRTQQARRSGENGEGNRGEGKERIEGDLVEEKNQTKEGDEESSVTKEEGGEKTTKHVDEVNECMEGMEVGREERENKTTVADQGGMSGKMEDKASVGLPDGTCSFPVSLRISRGPIAGPPLPEINTDSLPPGDFPANVTFVKGNYVLESDMLLQTQREEYDVILCLSVTKWVHLNWGDAGLKRLFHRVYKHLRPGGLFILEPQPWNSYGKRKKLTETIFKNYHSIRLKPDQFSSYLTTEVGFSSYELIGTSQNYSRGFQRPVYLFHKGPSPQK</sequence>
<feature type="compositionally biased region" description="Polar residues" evidence="7">
    <location>
        <begin position="697"/>
        <end position="713"/>
    </location>
</feature>
<feature type="compositionally biased region" description="Polar residues" evidence="7">
    <location>
        <begin position="671"/>
        <end position="689"/>
    </location>
</feature>
<feature type="region of interest" description="Disordered" evidence="7">
    <location>
        <begin position="612"/>
        <end position="718"/>
    </location>
</feature>
<organism evidence="11 12">
    <name type="scientific">Cirrhinus molitorella</name>
    <name type="common">mud carp</name>
    <dbReference type="NCBI Taxonomy" id="172907"/>
    <lineage>
        <taxon>Eukaryota</taxon>
        <taxon>Metazoa</taxon>
        <taxon>Chordata</taxon>
        <taxon>Craniata</taxon>
        <taxon>Vertebrata</taxon>
        <taxon>Euteleostomi</taxon>
        <taxon>Actinopterygii</taxon>
        <taxon>Neopterygii</taxon>
        <taxon>Teleostei</taxon>
        <taxon>Ostariophysi</taxon>
        <taxon>Cypriniformes</taxon>
        <taxon>Cyprinidae</taxon>
        <taxon>Labeoninae</taxon>
        <taxon>Labeonini</taxon>
        <taxon>Cirrhinus</taxon>
    </lineage>
</organism>
<dbReference type="PROSITE" id="PS51515">
    <property type="entry name" value="BIN3_SAM"/>
    <property type="match status" value="1"/>
</dbReference>
<dbReference type="CDD" id="cd02440">
    <property type="entry name" value="AdoMet_MTases"/>
    <property type="match status" value="2"/>
</dbReference>
<dbReference type="Pfam" id="PF06859">
    <property type="entry name" value="Bin3"/>
    <property type="match status" value="1"/>
</dbReference>
<dbReference type="Gene3D" id="4.10.280.10">
    <property type="entry name" value="Helix-loop-helix DNA-binding domain"/>
    <property type="match status" value="1"/>
</dbReference>
<comment type="caution">
    <text evidence="11">The sequence shown here is derived from an EMBL/GenBank/DDBJ whole genome shotgun (WGS) entry which is preliminary data.</text>
</comment>
<feature type="compositionally biased region" description="Basic residues" evidence="7">
    <location>
        <begin position="541"/>
        <end position="552"/>
    </location>
</feature>
<evidence type="ECO:0000256" key="2">
    <source>
        <dbReference type="ARBA" id="ARBA00022603"/>
    </source>
</evidence>
<feature type="region of interest" description="Disordered" evidence="7">
    <location>
        <begin position="380"/>
        <end position="459"/>
    </location>
</feature>
<name>A0ABR3NBH3_9TELE</name>
<feature type="region of interest" description="Disordered" evidence="7">
    <location>
        <begin position="270"/>
        <end position="317"/>
    </location>
</feature>
<evidence type="ECO:0000256" key="1">
    <source>
        <dbReference type="ARBA" id="ARBA00008361"/>
    </source>
</evidence>
<keyword evidence="12" id="KW-1185">Reference proteome</keyword>
<keyword evidence="3 6" id="KW-0808">Transferase</keyword>
<dbReference type="SMART" id="SM00353">
    <property type="entry name" value="HLH"/>
    <property type="match status" value="1"/>
</dbReference>
<dbReference type="EMBL" id="JAYMGO010000005">
    <property type="protein sequence ID" value="KAL1274239.1"/>
    <property type="molecule type" value="Genomic_DNA"/>
</dbReference>
<dbReference type="EC" id="2.1.1.-" evidence="6"/>
<dbReference type="InterPro" id="IPR011598">
    <property type="entry name" value="bHLH_dom"/>
</dbReference>
<dbReference type="Pfam" id="PF13649">
    <property type="entry name" value="Methyltransf_25"/>
    <property type="match status" value="1"/>
</dbReference>
<feature type="domain" description="Orange" evidence="9">
    <location>
        <begin position="122"/>
        <end position="156"/>
    </location>
</feature>
<evidence type="ECO:0000256" key="5">
    <source>
        <dbReference type="PROSITE-ProRule" id="PRU00848"/>
    </source>
</evidence>
<dbReference type="InterPro" id="IPR039772">
    <property type="entry name" value="Bin3-like"/>
</dbReference>
<dbReference type="InterPro" id="IPR003650">
    <property type="entry name" value="Orange_dom"/>
</dbReference>
<evidence type="ECO:0000313" key="11">
    <source>
        <dbReference type="EMBL" id="KAL1274239.1"/>
    </source>
</evidence>
<dbReference type="Pfam" id="PF00010">
    <property type="entry name" value="HLH"/>
    <property type="match status" value="1"/>
</dbReference>
<keyword evidence="4 5" id="KW-0949">S-adenosyl-L-methionine</keyword>
<feature type="compositionally biased region" description="Low complexity" evidence="7">
    <location>
        <begin position="270"/>
        <end position="286"/>
    </location>
</feature>
<feature type="compositionally biased region" description="Basic and acidic residues" evidence="7">
    <location>
        <begin position="76"/>
        <end position="90"/>
    </location>
</feature>
<accession>A0ABR3NBH3</accession>
<evidence type="ECO:0000256" key="6">
    <source>
        <dbReference type="RuleBase" id="RU367087"/>
    </source>
</evidence>
<dbReference type="InterPro" id="IPR024160">
    <property type="entry name" value="BIN3_SAM-bd_dom"/>
</dbReference>
<dbReference type="CDD" id="cd11462">
    <property type="entry name" value="bHLH-O_HES7"/>
    <property type="match status" value="1"/>
</dbReference>